<dbReference type="InterPro" id="IPR013693">
    <property type="entry name" value="SpoIID/LytB_N"/>
</dbReference>
<dbReference type="InterPro" id="IPR007730">
    <property type="entry name" value="SPOR-like_dom"/>
</dbReference>
<dbReference type="InterPro" id="IPR013486">
    <property type="entry name" value="SpoIID/LytB"/>
</dbReference>
<dbReference type="Pfam" id="PF05036">
    <property type="entry name" value="SPOR"/>
    <property type="match status" value="1"/>
</dbReference>
<evidence type="ECO:0000259" key="1">
    <source>
        <dbReference type="PROSITE" id="PS51724"/>
    </source>
</evidence>
<dbReference type="InterPro" id="IPR036680">
    <property type="entry name" value="SPOR-like_sf"/>
</dbReference>
<gene>
    <name evidence="2" type="ORF">ACFPXP_18985</name>
</gene>
<evidence type="ECO:0000313" key="2">
    <source>
        <dbReference type="EMBL" id="MFC5988494.1"/>
    </source>
</evidence>
<dbReference type="InterPro" id="IPR051922">
    <property type="entry name" value="Bact_Sporulation_Assoc"/>
</dbReference>
<comment type="caution">
    <text evidence="2">The sequence shown here is derived from an EMBL/GenBank/DDBJ whole genome shotgun (WGS) entry which is preliminary data.</text>
</comment>
<dbReference type="RefSeq" id="WP_379895966.1">
    <property type="nucleotide sequence ID" value="NZ_CBCSCT010000014.1"/>
</dbReference>
<organism evidence="2 3">
    <name type="scientific">Marinicrinis lubricantis</name>
    <dbReference type="NCBI Taxonomy" id="2086470"/>
    <lineage>
        <taxon>Bacteria</taxon>
        <taxon>Bacillati</taxon>
        <taxon>Bacillota</taxon>
        <taxon>Bacilli</taxon>
        <taxon>Bacillales</taxon>
        <taxon>Paenibacillaceae</taxon>
    </lineage>
</organism>
<dbReference type="PANTHER" id="PTHR30032">
    <property type="entry name" value="N-ACETYLMURAMOYL-L-ALANINE AMIDASE-RELATED"/>
    <property type="match status" value="1"/>
</dbReference>
<dbReference type="Pfam" id="PF08486">
    <property type="entry name" value="SpoIID"/>
    <property type="match status" value="1"/>
</dbReference>
<name>A0ABW1IU51_9BACL</name>
<dbReference type="PROSITE" id="PS51724">
    <property type="entry name" value="SPOR"/>
    <property type="match status" value="1"/>
</dbReference>
<reference evidence="3" key="1">
    <citation type="journal article" date="2019" name="Int. J. Syst. Evol. Microbiol.">
        <title>The Global Catalogue of Microorganisms (GCM) 10K type strain sequencing project: providing services to taxonomists for standard genome sequencing and annotation.</title>
        <authorList>
            <consortium name="The Broad Institute Genomics Platform"/>
            <consortium name="The Broad Institute Genome Sequencing Center for Infectious Disease"/>
            <person name="Wu L."/>
            <person name="Ma J."/>
        </authorList>
    </citation>
    <scope>NUCLEOTIDE SEQUENCE [LARGE SCALE GENOMIC DNA]</scope>
    <source>
        <strain evidence="3">CCM 8749</strain>
    </source>
</reference>
<dbReference type="EMBL" id="JBHSQV010000181">
    <property type="protein sequence ID" value="MFC5988494.1"/>
    <property type="molecule type" value="Genomic_DNA"/>
</dbReference>
<dbReference type="SUPFAM" id="SSF110997">
    <property type="entry name" value="Sporulation related repeat"/>
    <property type="match status" value="1"/>
</dbReference>
<feature type="domain" description="SPOR" evidence="1">
    <location>
        <begin position="124"/>
        <end position="199"/>
    </location>
</feature>
<accession>A0ABW1IU51</accession>
<evidence type="ECO:0000313" key="3">
    <source>
        <dbReference type="Proteomes" id="UP001596250"/>
    </source>
</evidence>
<dbReference type="PANTHER" id="PTHR30032:SF4">
    <property type="entry name" value="AMIDASE ENHANCER"/>
    <property type="match status" value="1"/>
</dbReference>
<protein>
    <submittedName>
        <fullName evidence="2">SpoIID/LytB domain-containing protein</fullName>
    </submittedName>
</protein>
<dbReference type="Proteomes" id="UP001596250">
    <property type="component" value="Unassembled WGS sequence"/>
</dbReference>
<dbReference type="NCBIfam" id="TIGR02669">
    <property type="entry name" value="SpoIID_LytB"/>
    <property type="match status" value="1"/>
</dbReference>
<keyword evidence="3" id="KW-1185">Reference proteome</keyword>
<sequence>MINRKLKGLLVVSCLVLILSAVLPIFRVQVHAAVPSLENIRVTLFISTRGSVPAVTFQSKGAMEIGLRQGESTSKWTSSSQAFRLSADQFMIKAWETSDLQQAAAAQTKLKAYVPEAFLFSSSKQGTTVYSLYAGMYATEQAAENAKSLLAQKADLQGYDFQITGANRLLAGTYASIEEAKSRLAAITNAGLSGAIALHPNAEGKIVYSVLVGEAANDTQLSQLHASLAEKLPGEAVQAWNAAQPYLLLRTSVDAQAAVTVHYFFNAANQKVWIAPTDTSLTVKERYNRSYRGNMEVSVFEGQLAVINELPFEHYLYSVVGTEMSGSWPLEALKAQAVAARTFALSLGTKYQIAHISDTTYDQAYYGNTRETTSTIQAVDDTKGVVLVDGSGQLINPLYSSNAGGMTAEPTEVWGNDVPYLESTPSPDSAPGEGLLDWYRVVLSDGTTGFIRSDLLRDTGKENAVGFPIYQPTDNNVNVRPAPYVPYIQNDNTPVALVNASDQLTVIETVKESNVYNWVRGPYTADEMLSVINRTANSDISGPLRSLTVSERGTSGRVIEMKANGQKIDVSYPDQYRSVMNGLLSTRFEVEETGRYTVVGRDGAVTEFYGNSSLYAVGPSGNTESISGRDVIAVNEQLEARVYSPQVAFRFIGYGFGHGLGMSQYGAKELAEFMGYDYKEILEYYYKGIKLVK</sequence>
<proteinExistence type="predicted"/>